<name>B6QDE4_TALMQ</name>
<protein>
    <submittedName>
        <fullName evidence="1">Uncharacterized protein</fullName>
    </submittedName>
</protein>
<sequence>MPDLFLRFPLEVHQTIFDTLHKNGTKEELTPYLTVNKCWFALISRRIYKEVKLHAIWHLRDSPNAEYYLSNICSLTFGLGDQVYHPEIIQKWTQPPLQNLEKISFMPGAVFQGHDVDYIIPYLPPSVSTVQLFGARWNFGLLSALRETCRGLRELSIKYPFKGKDFSLDAQGFDSWLQEFASLYSMSVFYTDGNGNETVTRNAWSQLFSQPTLCSLLARPLRRLRLEHRMSDWEYLFNSVTFDSLRELSIIVKPEEISNFPIFADLRKLHISVDAECKEEQHEVLSPICSMTGLKSLRVIFVKPYKLYSSEVMSLTRLTNLKELEIFSSHHEVIGIDSDNDDDDDDDDKDRTKYMPIRIVPSFDENDFDLLASSLRNLRHVCLLFGWQPDSSHVLKSAAYLWWELEYLCLGTNLDLPESILVSGNGYPVFPNMKRLMKVRAYVGDLATDTESIRDDRDALLKYVNDICQNIKVALPRIEGIRFHESYIYDNNPEHQRIGLTQIMADALADNNIDWDWSRYGVDRTWDFGYIV</sequence>
<organism evidence="1 2">
    <name type="scientific">Talaromyces marneffei (strain ATCC 18224 / CBS 334.59 / QM 7333)</name>
    <name type="common">Penicillium marneffei</name>
    <dbReference type="NCBI Taxonomy" id="441960"/>
    <lineage>
        <taxon>Eukaryota</taxon>
        <taxon>Fungi</taxon>
        <taxon>Dikarya</taxon>
        <taxon>Ascomycota</taxon>
        <taxon>Pezizomycotina</taxon>
        <taxon>Eurotiomycetes</taxon>
        <taxon>Eurotiomycetidae</taxon>
        <taxon>Eurotiales</taxon>
        <taxon>Trichocomaceae</taxon>
        <taxon>Talaromyces</taxon>
        <taxon>Talaromyces sect. Talaromyces</taxon>
    </lineage>
</organism>
<proteinExistence type="predicted"/>
<gene>
    <name evidence="1" type="ORF">PMAA_087500</name>
</gene>
<dbReference type="VEuPathDB" id="FungiDB:PMAA_087500"/>
<dbReference type="PhylomeDB" id="B6QDE4"/>
<evidence type="ECO:0000313" key="1">
    <source>
        <dbReference type="EMBL" id="EEA24772.1"/>
    </source>
</evidence>
<dbReference type="OrthoDB" id="4224139at2759"/>
<keyword evidence="2" id="KW-1185">Reference proteome</keyword>
<dbReference type="HOGENOM" id="CLU_519890_0_0_1"/>
<dbReference type="EMBL" id="DS995901">
    <property type="protein sequence ID" value="EEA24772.1"/>
    <property type="molecule type" value="Genomic_DNA"/>
</dbReference>
<reference evidence="2" key="1">
    <citation type="journal article" date="2015" name="Genome Announc.">
        <title>Genome sequence of the AIDS-associated pathogen Penicillium marneffei (ATCC18224) and its near taxonomic relative Talaromyces stipitatus (ATCC10500).</title>
        <authorList>
            <person name="Nierman W.C."/>
            <person name="Fedorova-Abrams N.D."/>
            <person name="Andrianopoulos A."/>
        </authorList>
    </citation>
    <scope>NUCLEOTIDE SEQUENCE [LARGE SCALE GENOMIC DNA]</scope>
    <source>
        <strain evidence="2">ATCC 18224 / CBS 334.59 / QM 7333</strain>
    </source>
</reference>
<evidence type="ECO:0000313" key="2">
    <source>
        <dbReference type="Proteomes" id="UP000001294"/>
    </source>
</evidence>
<dbReference type="Proteomes" id="UP000001294">
    <property type="component" value="Unassembled WGS sequence"/>
</dbReference>
<accession>B6QDE4</accession>
<dbReference type="AlphaFoldDB" id="B6QDE4"/>